<reference evidence="1 2" key="1">
    <citation type="journal article" date="2020" name="BMC Genomics">
        <title>Intraspecific diversification of the crop wild relative Brassica cretica Lam. using demographic model selection.</title>
        <authorList>
            <person name="Kioukis A."/>
            <person name="Michalopoulou V.A."/>
            <person name="Briers L."/>
            <person name="Pirintsos S."/>
            <person name="Studholme D.J."/>
            <person name="Pavlidis P."/>
            <person name="Sarris P.F."/>
        </authorList>
    </citation>
    <scope>NUCLEOTIDE SEQUENCE [LARGE SCALE GENOMIC DNA]</scope>
    <source>
        <strain evidence="2">cv. PFS-1207/04</strain>
    </source>
</reference>
<comment type="caution">
    <text evidence="1">The sequence shown here is derived from an EMBL/GenBank/DDBJ whole genome shotgun (WGS) entry which is preliminary data.</text>
</comment>
<dbReference type="EMBL" id="QGKV02000832">
    <property type="protein sequence ID" value="KAF3548719.1"/>
    <property type="molecule type" value="Genomic_DNA"/>
</dbReference>
<gene>
    <name evidence="1" type="ORF">DY000_02006235</name>
</gene>
<name>A0ABQ7CA49_BRACR</name>
<sequence length="96" mass="10486">MAPVACVAAPRAPHVSAHMSIIMLWSHVKRHLVLLHVTPHALITITVTPRASLDTYPARQLPPRPELIHQTTSCFSVHSPDIDSSGFPIVLTSRPS</sequence>
<evidence type="ECO:0000313" key="1">
    <source>
        <dbReference type="EMBL" id="KAF3548719.1"/>
    </source>
</evidence>
<accession>A0ABQ7CA49</accession>
<proteinExistence type="predicted"/>
<evidence type="ECO:0000313" key="2">
    <source>
        <dbReference type="Proteomes" id="UP000266723"/>
    </source>
</evidence>
<organism evidence="1 2">
    <name type="scientific">Brassica cretica</name>
    <name type="common">Mustard</name>
    <dbReference type="NCBI Taxonomy" id="69181"/>
    <lineage>
        <taxon>Eukaryota</taxon>
        <taxon>Viridiplantae</taxon>
        <taxon>Streptophyta</taxon>
        <taxon>Embryophyta</taxon>
        <taxon>Tracheophyta</taxon>
        <taxon>Spermatophyta</taxon>
        <taxon>Magnoliopsida</taxon>
        <taxon>eudicotyledons</taxon>
        <taxon>Gunneridae</taxon>
        <taxon>Pentapetalae</taxon>
        <taxon>rosids</taxon>
        <taxon>malvids</taxon>
        <taxon>Brassicales</taxon>
        <taxon>Brassicaceae</taxon>
        <taxon>Brassiceae</taxon>
        <taxon>Brassica</taxon>
    </lineage>
</organism>
<evidence type="ECO:0008006" key="3">
    <source>
        <dbReference type="Google" id="ProtNLM"/>
    </source>
</evidence>
<keyword evidence="2" id="KW-1185">Reference proteome</keyword>
<protein>
    <recommendedName>
        <fullName evidence="3">Secreted protein</fullName>
    </recommendedName>
</protein>
<dbReference type="Proteomes" id="UP000266723">
    <property type="component" value="Unassembled WGS sequence"/>
</dbReference>